<name>A0A1X7PQ39_9HYPH</name>
<dbReference type="Pfam" id="PF00149">
    <property type="entry name" value="Metallophos"/>
    <property type="match status" value="1"/>
</dbReference>
<dbReference type="InterPro" id="IPR004843">
    <property type="entry name" value="Calcineurin-like_PHP"/>
</dbReference>
<dbReference type="Proteomes" id="UP000193083">
    <property type="component" value="Unassembled WGS sequence"/>
</dbReference>
<comment type="similarity">
    <text evidence="4">Belongs to the cyclic nucleotide phosphodiesterase class-III family.</text>
</comment>
<proteinExistence type="inferred from homology"/>
<dbReference type="GO" id="GO:0046872">
    <property type="term" value="F:metal ion binding"/>
    <property type="evidence" value="ECO:0007669"/>
    <property type="project" value="UniProtKB-KW"/>
</dbReference>
<dbReference type="PANTHER" id="PTHR42988">
    <property type="entry name" value="PHOSPHOHYDROLASE"/>
    <property type="match status" value="1"/>
</dbReference>
<gene>
    <name evidence="6" type="ORF">SAMN02982922_4833</name>
</gene>
<evidence type="ECO:0000256" key="3">
    <source>
        <dbReference type="ARBA" id="ARBA00023004"/>
    </source>
</evidence>
<reference evidence="6 7" key="1">
    <citation type="submission" date="2017-04" db="EMBL/GenBank/DDBJ databases">
        <authorList>
            <person name="Afonso C.L."/>
            <person name="Miller P.J."/>
            <person name="Scott M.A."/>
            <person name="Spackman E."/>
            <person name="Goraichik I."/>
            <person name="Dimitrov K.M."/>
            <person name="Suarez D.L."/>
            <person name="Swayne D.E."/>
        </authorList>
    </citation>
    <scope>NUCLEOTIDE SEQUENCE [LARGE SCALE GENOMIC DNA]</scope>
    <source>
        <strain evidence="6 7">B5P</strain>
    </source>
</reference>
<dbReference type="OrthoDB" id="651281at2"/>
<dbReference type="InterPro" id="IPR042281">
    <property type="entry name" value="GpdQ_beta-strand"/>
</dbReference>
<dbReference type="SUPFAM" id="SSF56300">
    <property type="entry name" value="Metallo-dependent phosphatases"/>
    <property type="match status" value="1"/>
</dbReference>
<evidence type="ECO:0000256" key="1">
    <source>
        <dbReference type="ARBA" id="ARBA00022723"/>
    </source>
</evidence>
<organism evidence="6 7">
    <name type="scientific">Mesorhizobium australicum</name>
    <dbReference type="NCBI Taxonomy" id="536018"/>
    <lineage>
        <taxon>Bacteria</taxon>
        <taxon>Pseudomonadati</taxon>
        <taxon>Pseudomonadota</taxon>
        <taxon>Alphaproteobacteria</taxon>
        <taxon>Hyphomicrobiales</taxon>
        <taxon>Phyllobacteriaceae</taxon>
        <taxon>Mesorhizobium</taxon>
    </lineage>
</organism>
<keyword evidence="3" id="KW-0408">Iron</keyword>
<feature type="domain" description="Calcineurin-like phosphoesterase" evidence="5">
    <location>
        <begin position="1"/>
        <end position="197"/>
    </location>
</feature>
<dbReference type="Gene3D" id="3.30.750.180">
    <property type="entry name" value="GpdQ, beta-strand dimerisation domain"/>
    <property type="match status" value="1"/>
</dbReference>
<protein>
    <submittedName>
        <fullName evidence="6">3',5'-cyclic AMP phosphodiesterase CpdA</fullName>
    </submittedName>
</protein>
<evidence type="ECO:0000256" key="4">
    <source>
        <dbReference type="ARBA" id="ARBA00025742"/>
    </source>
</evidence>
<keyword evidence="7" id="KW-1185">Reference proteome</keyword>
<dbReference type="InterPro" id="IPR026575">
    <property type="entry name" value="GpdQ/CpdA-like"/>
</dbReference>
<evidence type="ECO:0000259" key="5">
    <source>
        <dbReference type="Pfam" id="PF00149"/>
    </source>
</evidence>
<dbReference type="PANTHER" id="PTHR42988:SF2">
    <property type="entry name" value="CYCLIC NUCLEOTIDE PHOSPHODIESTERASE CBUA0032-RELATED"/>
    <property type="match status" value="1"/>
</dbReference>
<dbReference type="EMBL" id="FXBL01000004">
    <property type="protein sequence ID" value="SMH53335.1"/>
    <property type="molecule type" value="Genomic_DNA"/>
</dbReference>
<evidence type="ECO:0000313" key="7">
    <source>
        <dbReference type="Proteomes" id="UP000193083"/>
    </source>
</evidence>
<evidence type="ECO:0000313" key="6">
    <source>
        <dbReference type="EMBL" id="SMH53335.1"/>
    </source>
</evidence>
<dbReference type="InterPro" id="IPR029052">
    <property type="entry name" value="Metallo-depent_PP-like"/>
</dbReference>
<dbReference type="AlphaFoldDB" id="A0A1X7PQ39"/>
<accession>A0A1X7PQ39</accession>
<dbReference type="Gene3D" id="3.60.21.40">
    <property type="entry name" value="GpdQ, catalytic alpha/beta sandwich domain"/>
    <property type="match status" value="1"/>
</dbReference>
<dbReference type="CDD" id="cd07402">
    <property type="entry name" value="MPP_GpdQ"/>
    <property type="match status" value="1"/>
</dbReference>
<keyword evidence="2" id="KW-0378">Hydrolase</keyword>
<dbReference type="RefSeq" id="WP_085467845.1">
    <property type="nucleotide sequence ID" value="NZ_FXBL01000004.1"/>
</dbReference>
<dbReference type="InterPro" id="IPR050884">
    <property type="entry name" value="CNP_phosphodiesterase-III"/>
</dbReference>
<dbReference type="GO" id="GO:0004112">
    <property type="term" value="F:cyclic-nucleotide phosphodiesterase activity"/>
    <property type="evidence" value="ECO:0007669"/>
    <property type="project" value="InterPro"/>
</dbReference>
<dbReference type="InterPro" id="IPR042283">
    <property type="entry name" value="GpdQ_catalytic"/>
</dbReference>
<sequence length="265" mass="29088">MLIAHLSDPHLRPRGVLYQGVVDSNAMFKAAIHHLNGLRPEPDLVILSGDLVDTGSRDEYAHALDLLATIGKPLLAIPGNHDEREAFRAAFLDRPWMVRSGPLHVVADGFGPVRIIGFDVTVPGAHHGEVDEAAAAWLVDTLEADPERPTIIMMHQPPLETGVPYLDAYRCFNAARLETIVRRFPAVERVLCGHVHRMMQVRFGGTLLMTAPSTTTSIALRPWPDAEPASFVEPPAMLLHHWRPDAGLVSHVVPIGTFPGPYDFA</sequence>
<evidence type="ECO:0000256" key="2">
    <source>
        <dbReference type="ARBA" id="ARBA00022801"/>
    </source>
</evidence>
<keyword evidence="1" id="KW-0479">Metal-binding</keyword>